<dbReference type="Pfam" id="PF20231">
    <property type="entry name" value="DUF6589"/>
    <property type="match status" value="1"/>
</dbReference>
<dbReference type="GeneID" id="18929847"/>
<dbReference type="InParanoid" id="F4RHL1"/>
<organism evidence="5">
    <name type="scientific">Melampsora larici-populina (strain 98AG31 / pathotype 3-4-7)</name>
    <name type="common">Poplar leaf rust fungus</name>
    <dbReference type="NCBI Taxonomy" id="747676"/>
    <lineage>
        <taxon>Eukaryota</taxon>
        <taxon>Fungi</taxon>
        <taxon>Dikarya</taxon>
        <taxon>Basidiomycota</taxon>
        <taxon>Pucciniomycotina</taxon>
        <taxon>Pucciniomycetes</taxon>
        <taxon>Pucciniales</taxon>
        <taxon>Melampsoraceae</taxon>
        <taxon>Melampsora</taxon>
    </lineage>
</organism>
<feature type="compositionally biased region" description="Acidic residues" evidence="2">
    <location>
        <begin position="613"/>
        <end position="623"/>
    </location>
</feature>
<evidence type="ECO:0000256" key="2">
    <source>
        <dbReference type="SAM" id="MobiDB-lite"/>
    </source>
</evidence>
<feature type="compositionally biased region" description="Basic and acidic residues" evidence="2">
    <location>
        <begin position="624"/>
        <end position="637"/>
    </location>
</feature>
<dbReference type="RefSeq" id="XP_007408883.1">
    <property type="nucleotide sequence ID" value="XM_007408821.1"/>
</dbReference>
<feature type="region of interest" description="Disordered" evidence="2">
    <location>
        <begin position="166"/>
        <end position="221"/>
    </location>
</feature>
<keyword evidence="5" id="KW-1185">Reference proteome</keyword>
<dbReference type="AlphaFoldDB" id="F4RHL1"/>
<name>F4RHL1_MELLP</name>
<accession>F4RHL1</accession>
<gene>
    <name evidence="4" type="ORF">MELLADRAFT_62107</name>
</gene>
<dbReference type="EMBL" id="GL883102">
    <property type="protein sequence ID" value="EGG08118.1"/>
    <property type="molecule type" value="Genomic_DNA"/>
</dbReference>
<feature type="compositionally biased region" description="Low complexity" evidence="2">
    <location>
        <begin position="180"/>
        <end position="195"/>
    </location>
</feature>
<dbReference type="OrthoDB" id="10487598at2759"/>
<dbReference type="VEuPathDB" id="FungiDB:MELLADRAFT_62107"/>
<evidence type="ECO:0000259" key="3">
    <source>
        <dbReference type="Pfam" id="PF20231"/>
    </source>
</evidence>
<proteinExistence type="predicted"/>
<evidence type="ECO:0000256" key="1">
    <source>
        <dbReference type="SAM" id="Coils"/>
    </source>
</evidence>
<evidence type="ECO:0000313" key="5">
    <source>
        <dbReference type="Proteomes" id="UP000001072"/>
    </source>
</evidence>
<feature type="coiled-coil region" evidence="1">
    <location>
        <begin position="250"/>
        <end position="277"/>
    </location>
</feature>
<dbReference type="KEGG" id="mlr:MELLADRAFT_62107"/>
<reference evidence="5" key="1">
    <citation type="journal article" date="2011" name="Proc. Natl. Acad. Sci. U.S.A.">
        <title>Obligate biotrophy features unraveled by the genomic analysis of rust fungi.</title>
        <authorList>
            <person name="Duplessis S."/>
            <person name="Cuomo C.A."/>
            <person name="Lin Y.-C."/>
            <person name="Aerts A."/>
            <person name="Tisserant E."/>
            <person name="Veneault-Fourrey C."/>
            <person name="Joly D.L."/>
            <person name="Hacquard S."/>
            <person name="Amselem J."/>
            <person name="Cantarel B.L."/>
            <person name="Chiu R."/>
            <person name="Coutinho P.M."/>
            <person name="Feau N."/>
            <person name="Field M."/>
            <person name="Frey P."/>
            <person name="Gelhaye E."/>
            <person name="Goldberg J."/>
            <person name="Grabherr M.G."/>
            <person name="Kodira C.D."/>
            <person name="Kohler A."/>
            <person name="Kuees U."/>
            <person name="Lindquist E.A."/>
            <person name="Lucas S.M."/>
            <person name="Mago R."/>
            <person name="Mauceli E."/>
            <person name="Morin E."/>
            <person name="Murat C."/>
            <person name="Pangilinan J.L."/>
            <person name="Park R."/>
            <person name="Pearson M."/>
            <person name="Quesneville H."/>
            <person name="Rouhier N."/>
            <person name="Sakthikumar S."/>
            <person name="Salamov A.A."/>
            <person name="Schmutz J."/>
            <person name="Selles B."/>
            <person name="Shapiro H."/>
            <person name="Tanguay P."/>
            <person name="Tuskan G.A."/>
            <person name="Henrissat B."/>
            <person name="Van de Peer Y."/>
            <person name="Rouze P."/>
            <person name="Ellis J.G."/>
            <person name="Dodds P.N."/>
            <person name="Schein J.E."/>
            <person name="Zhong S."/>
            <person name="Hamelin R.C."/>
            <person name="Grigoriev I.V."/>
            <person name="Szabo L.J."/>
            <person name="Martin F."/>
        </authorList>
    </citation>
    <scope>NUCLEOTIDE SEQUENCE [LARGE SCALE GENOMIC DNA]</scope>
    <source>
        <strain evidence="5">98AG31 / pathotype 3-4-7</strain>
    </source>
</reference>
<feature type="domain" description="DUF6589" evidence="3">
    <location>
        <begin position="344"/>
        <end position="439"/>
    </location>
</feature>
<dbReference type="InterPro" id="IPR046496">
    <property type="entry name" value="DUF6589"/>
</dbReference>
<evidence type="ECO:0000313" key="4">
    <source>
        <dbReference type="EMBL" id="EGG08118.1"/>
    </source>
</evidence>
<keyword evidence="1" id="KW-0175">Coiled coil</keyword>
<sequence>MSQSLANTRTSSAPGSTPVSLKALQRIVTCIENNHLQPKSFIEGWLSSNDPEIVKSQRRWFMGVGLQSTGRLLNVIRDIILSTKPGQEFWDGWVLSQAIKVAKNQQPPSGSVPKGFYINKSKVTPLNFDHADIHNRDILLEELMPFLYSLIQSIFTHNLQTQVQAADLRKSRRKSKESKTSNTSSSIQPSGPSSNTQPAIDGHNDTLDSDDDSLDNFDVRPLEDSEVRGLGGMTLGEDNEYVQSWDGYVFRKSKDQAQNLKNRRQELKKKLVDVMGEDHWLAPFITLDNIDFQEHVHTPTVQKESTMCNGSWGYIHRPKIPEGIPMDHDSFTAEKLNAILNEAEQKPISITDITPTPTEIKDWNLTLKSQIAQTLVKYVAQPIDGKMIPYRYPPQVTPLPTEKPDIMMLKMMSASDNSTAGVGDLYNAVLNQTGLSRETRVMKLNVETVGKERVKMTPERMKEVIDQTFDQYFGPKAIQNAESENDEKLLRLLLRGWNVHQAAQRFIFDQCPTGQSNTLMLREFLHRLKGRSGLNDVYQSHKNTIDHITLRNFLRMAHHHNIAASSPGSTLRGGLPNDMYAQGLNKLRDFARHNQLGRFHWPKAGGSHAQEAAGDDISLDEDENRQCHNDSHGSDSD</sequence>
<feature type="region of interest" description="Disordered" evidence="2">
    <location>
        <begin position="601"/>
        <end position="637"/>
    </location>
</feature>
<protein>
    <recommendedName>
        <fullName evidence="3">DUF6589 domain-containing protein</fullName>
    </recommendedName>
</protein>
<dbReference type="Proteomes" id="UP000001072">
    <property type="component" value="Unassembled WGS sequence"/>
</dbReference>
<dbReference type="HOGENOM" id="CLU_523825_0_0_1"/>